<evidence type="ECO:0000256" key="1">
    <source>
        <dbReference type="SAM" id="Phobius"/>
    </source>
</evidence>
<comment type="caution">
    <text evidence="2">The sequence shown here is derived from an EMBL/GenBank/DDBJ whole genome shotgun (WGS) entry which is preliminary data.</text>
</comment>
<keyword evidence="3" id="KW-1185">Reference proteome</keyword>
<evidence type="ECO:0000313" key="2">
    <source>
        <dbReference type="EMBL" id="KAK2549374.1"/>
    </source>
</evidence>
<dbReference type="AlphaFoldDB" id="A0AAD9PUJ7"/>
<dbReference type="EMBL" id="JARQWQ010000127">
    <property type="protein sequence ID" value="KAK2549374.1"/>
    <property type="molecule type" value="Genomic_DNA"/>
</dbReference>
<name>A0AAD9PUJ7_ACRCE</name>
<keyword evidence="1" id="KW-1133">Transmembrane helix</keyword>
<accession>A0AAD9PUJ7</accession>
<reference evidence="2" key="1">
    <citation type="journal article" date="2023" name="G3 (Bethesda)">
        <title>Whole genome assembly and annotation of the endangered Caribbean coral Acropora cervicornis.</title>
        <authorList>
            <person name="Selwyn J.D."/>
            <person name="Vollmer S.V."/>
        </authorList>
    </citation>
    <scope>NUCLEOTIDE SEQUENCE</scope>
    <source>
        <strain evidence="2">K2</strain>
    </source>
</reference>
<organism evidence="2 3">
    <name type="scientific">Acropora cervicornis</name>
    <name type="common">Staghorn coral</name>
    <dbReference type="NCBI Taxonomy" id="6130"/>
    <lineage>
        <taxon>Eukaryota</taxon>
        <taxon>Metazoa</taxon>
        <taxon>Cnidaria</taxon>
        <taxon>Anthozoa</taxon>
        <taxon>Hexacorallia</taxon>
        <taxon>Scleractinia</taxon>
        <taxon>Astrocoeniina</taxon>
        <taxon>Acroporidae</taxon>
        <taxon>Acropora</taxon>
    </lineage>
</organism>
<reference evidence="2" key="2">
    <citation type="journal article" date="2023" name="Science">
        <title>Genomic signatures of disease resistance in endangered staghorn corals.</title>
        <authorList>
            <person name="Vollmer S.V."/>
            <person name="Selwyn J.D."/>
            <person name="Despard B.A."/>
            <person name="Roesel C.L."/>
        </authorList>
    </citation>
    <scope>NUCLEOTIDE SEQUENCE</scope>
    <source>
        <strain evidence="2">K2</strain>
    </source>
</reference>
<gene>
    <name evidence="2" type="ORF">P5673_030199</name>
</gene>
<keyword evidence="1" id="KW-0472">Membrane</keyword>
<proteinExistence type="predicted"/>
<evidence type="ECO:0000313" key="3">
    <source>
        <dbReference type="Proteomes" id="UP001249851"/>
    </source>
</evidence>
<dbReference type="Proteomes" id="UP001249851">
    <property type="component" value="Unassembled WGS sequence"/>
</dbReference>
<keyword evidence="1" id="KW-0812">Transmembrane</keyword>
<feature type="non-terminal residue" evidence="2">
    <location>
        <position position="206"/>
    </location>
</feature>
<feature type="transmembrane region" description="Helical" evidence="1">
    <location>
        <begin position="75"/>
        <end position="93"/>
    </location>
</feature>
<protein>
    <submittedName>
        <fullName evidence="2">Uncharacterized protein</fullName>
    </submittedName>
</protein>
<sequence>NDGYWIDFRKFSKTKSIIAYKVSAAWCLSKKLKPRETQVFGFIAFKLPTAGDSHDEEYSRNREDDRLKMEISRLLLMRLLCIMLIVVLLLGVVDTRSLKKAKRKSLAKHCGTKDHLCEHGSRKLCCAPGYTCKVATNRTKLQIKMKRNIGTCQEVLPLKHSEKEIEEHHPTQSAVTITFTVTKVQFSQTTSRITRLRSLSSPSVGH</sequence>